<reference evidence="1 2" key="1">
    <citation type="submission" date="2024-06" db="EMBL/GenBank/DDBJ databases">
        <authorList>
            <person name="Li F."/>
        </authorList>
    </citation>
    <scope>NUCLEOTIDE SEQUENCE [LARGE SCALE GENOMIC DNA]</scope>
    <source>
        <strain evidence="1 2">GXAS 311</strain>
    </source>
</reference>
<evidence type="ECO:0000313" key="2">
    <source>
        <dbReference type="Proteomes" id="UP001548189"/>
    </source>
</evidence>
<keyword evidence="2" id="KW-1185">Reference proteome</keyword>
<protein>
    <submittedName>
        <fullName evidence="1">Uncharacterized protein</fullName>
    </submittedName>
</protein>
<dbReference type="EMBL" id="JBEVCJ010000008">
    <property type="protein sequence ID" value="MET1255264.1"/>
    <property type="molecule type" value="Genomic_DNA"/>
</dbReference>
<accession>A0ABV2BTJ9</accession>
<gene>
    <name evidence="1" type="ORF">ABVT43_09025</name>
</gene>
<name>A0ABV2BTJ9_9GAMM</name>
<dbReference type="RefSeq" id="WP_353895848.1">
    <property type="nucleotide sequence ID" value="NZ_JBEVCJ010000008.1"/>
</dbReference>
<comment type="caution">
    <text evidence="1">The sequence shown here is derived from an EMBL/GenBank/DDBJ whole genome shotgun (WGS) entry which is preliminary data.</text>
</comment>
<proteinExistence type="predicted"/>
<sequence length="168" mass="19437">MLRANVIESLVKESLKIKELPFISGFHGKELISSFMAFYLRNLYLFKNSRHIFDEEKSIQDEIKEFDWTENGIPIQNCEFVKSNDCKAVQISDVVAGFLGKYFTYLKNVSDEQLTIDKSELTNIQKNTLDSLKELIDISDDLCRGFFNTVSSEGEQRRNNYFLHGVEA</sequence>
<organism evidence="1 2">
    <name type="scientific">Aliikangiella maris</name>
    <dbReference type="NCBI Taxonomy" id="3162458"/>
    <lineage>
        <taxon>Bacteria</taxon>
        <taxon>Pseudomonadati</taxon>
        <taxon>Pseudomonadota</taxon>
        <taxon>Gammaproteobacteria</taxon>
        <taxon>Oceanospirillales</taxon>
        <taxon>Pleioneaceae</taxon>
        <taxon>Aliikangiella</taxon>
    </lineage>
</organism>
<dbReference type="Proteomes" id="UP001548189">
    <property type="component" value="Unassembled WGS sequence"/>
</dbReference>
<evidence type="ECO:0000313" key="1">
    <source>
        <dbReference type="EMBL" id="MET1255264.1"/>
    </source>
</evidence>